<accession>A0A2P6RP69</accession>
<dbReference type="Gramene" id="PRQ48233">
    <property type="protein sequence ID" value="PRQ48233"/>
    <property type="gene ID" value="RchiOBHm_Chr2g0108421"/>
</dbReference>
<evidence type="ECO:0000313" key="9">
    <source>
        <dbReference type="EMBL" id="PRQ48233.1"/>
    </source>
</evidence>
<dbReference type="InterPro" id="IPR033124">
    <property type="entry name" value="Ser_caboxypep_his_AS"/>
</dbReference>
<evidence type="ECO:0000256" key="5">
    <source>
        <dbReference type="ARBA" id="ARBA00022729"/>
    </source>
</evidence>
<dbReference type="GO" id="GO:0005576">
    <property type="term" value="C:extracellular region"/>
    <property type="evidence" value="ECO:0007669"/>
    <property type="project" value="UniProtKB-SubCell"/>
</dbReference>
<keyword evidence="10" id="KW-1185">Reference proteome</keyword>
<evidence type="ECO:0000256" key="8">
    <source>
        <dbReference type="ARBA" id="ARBA00023180"/>
    </source>
</evidence>
<dbReference type="OrthoDB" id="1178542at2759"/>
<keyword evidence="6 9" id="KW-0378">Hydrolase</keyword>
<gene>
    <name evidence="9" type="ORF">RchiOBHm_Chr2g0108421</name>
</gene>
<dbReference type="Gene3D" id="3.40.50.1820">
    <property type="entry name" value="alpha/beta hydrolase"/>
    <property type="match status" value="1"/>
</dbReference>
<dbReference type="FunFam" id="3.40.50.12670:FF:000001">
    <property type="entry name" value="Carboxypeptidase"/>
    <property type="match status" value="1"/>
</dbReference>
<dbReference type="GO" id="GO:0006508">
    <property type="term" value="P:proteolysis"/>
    <property type="evidence" value="ECO:0007669"/>
    <property type="project" value="UniProtKB-KW"/>
</dbReference>
<evidence type="ECO:0000256" key="4">
    <source>
        <dbReference type="ARBA" id="ARBA00022670"/>
    </source>
</evidence>
<comment type="caution">
    <text evidence="9">The sequence shown here is derived from an EMBL/GenBank/DDBJ whole genome shotgun (WGS) entry which is preliminary data.</text>
</comment>
<dbReference type="FunFam" id="3.40.50.11320:FF:000002">
    <property type="entry name" value="Carboxypeptidase"/>
    <property type="match status" value="1"/>
</dbReference>
<dbReference type="InterPro" id="IPR029058">
    <property type="entry name" value="AB_hydrolase_fold"/>
</dbReference>
<dbReference type="PRINTS" id="PR00724">
    <property type="entry name" value="CRBOXYPTASEC"/>
</dbReference>
<keyword evidence="3 9" id="KW-0121">Carboxypeptidase</keyword>
<dbReference type="GO" id="GO:0016747">
    <property type="term" value="F:acyltransferase activity, transferring groups other than amino-acyl groups"/>
    <property type="evidence" value="ECO:0007669"/>
    <property type="project" value="TreeGrafter"/>
</dbReference>
<keyword evidence="8" id="KW-0325">Glycoprotein</keyword>
<dbReference type="AlphaFoldDB" id="A0A2P6RP69"/>
<comment type="similarity">
    <text evidence="2">Belongs to the peptidase S10 family.</text>
</comment>
<dbReference type="Pfam" id="PF00450">
    <property type="entry name" value="Peptidase_S10"/>
    <property type="match status" value="1"/>
</dbReference>
<evidence type="ECO:0000256" key="2">
    <source>
        <dbReference type="ARBA" id="ARBA00009431"/>
    </source>
</evidence>
<dbReference type="OMA" id="RTHLECA"/>
<dbReference type="Proteomes" id="UP000238479">
    <property type="component" value="Chromosome 2"/>
</dbReference>
<dbReference type="PANTHER" id="PTHR11802:SF450">
    <property type="entry name" value="SERINE CARBOXYPEPTIDASE-LIKE 7"/>
    <property type="match status" value="1"/>
</dbReference>
<comment type="subcellular location">
    <subcellularLocation>
        <location evidence="1">Secreted</location>
    </subcellularLocation>
</comment>
<dbReference type="FunFam" id="3.40.50.1820:FF:000072">
    <property type="entry name" value="Serine carboxypeptidase-like 19"/>
    <property type="match status" value="1"/>
</dbReference>
<dbReference type="SUPFAM" id="SSF53474">
    <property type="entry name" value="alpha/beta-Hydrolases"/>
    <property type="match status" value="1"/>
</dbReference>
<dbReference type="InterPro" id="IPR001563">
    <property type="entry name" value="Peptidase_S10"/>
</dbReference>
<dbReference type="Gene3D" id="3.40.50.12670">
    <property type="match status" value="1"/>
</dbReference>
<dbReference type="GO" id="GO:0004185">
    <property type="term" value="F:serine-type carboxypeptidase activity"/>
    <property type="evidence" value="ECO:0007669"/>
    <property type="project" value="InterPro"/>
</dbReference>
<protein>
    <submittedName>
        <fullName evidence="9">Putative peptidase S10, serine carboxypeptidase, alpha/Beta hydrolase</fullName>
    </submittedName>
</protein>
<reference evidence="9 10" key="1">
    <citation type="journal article" date="2018" name="Nat. Genet.">
        <title>The Rosa genome provides new insights in the design of modern roses.</title>
        <authorList>
            <person name="Bendahmane M."/>
        </authorList>
    </citation>
    <scope>NUCLEOTIDE SEQUENCE [LARGE SCALE GENOMIC DNA]</scope>
    <source>
        <strain evidence="10">cv. Old Blush</strain>
    </source>
</reference>
<dbReference type="EMBL" id="PDCK01000040">
    <property type="protein sequence ID" value="PRQ48233.1"/>
    <property type="molecule type" value="Genomic_DNA"/>
</dbReference>
<sequence>MEATNFERTTLLGQFGAKNFFLVIVLLLLSKPKLVTCSIVRSIPGFPGSLPFQLETGYIGVDEKDDVQFFYYFVESERNPRDDPLLLWLTGGPSCSALSGLAFEIGPIKFNMVEYNGSLPTFVLNPNSWTKVSSIIFVDSPVGTGFSYPRSLQWSSDTLFVNHIYSFLMKWLLYHPKFISNPIYIAGDSYSGMIVPVVAQEIGKGIEVGDIPAINLKGYLLGNPCTDLNFDENSKVAYAHRMALIPDELYKSAKKNCRGQYAGIVQSNKQCAKYLQAISACTEKVNRAHILEPRCLPSFPIISMTNDHQKNCIERSEEASLAVNPMHLDLNPKHIGFPIFGCRNYQNFLMHVWANDANVQKALGVQKRMFWTRCNSSLPYDRYFRSVLSYHRSLNTRGYRALIYSGDHDMVIPYLGTLAWIKSLNFTIVDRWRPWLVDGQVAGYSIEYSNNFTFATVKGGGHTAPEYQPKECFAMFKRWISEEPL</sequence>
<keyword evidence="5" id="KW-0732">Signal</keyword>
<dbReference type="GO" id="GO:0019748">
    <property type="term" value="P:secondary metabolic process"/>
    <property type="evidence" value="ECO:0007669"/>
    <property type="project" value="TreeGrafter"/>
</dbReference>
<proteinExistence type="inferred from homology"/>
<keyword evidence="7" id="KW-1015">Disulfide bond</keyword>
<evidence type="ECO:0000256" key="3">
    <source>
        <dbReference type="ARBA" id="ARBA00022645"/>
    </source>
</evidence>
<evidence type="ECO:0000256" key="7">
    <source>
        <dbReference type="ARBA" id="ARBA00023157"/>
    </source>
</evidence>
<dbReference type="PROSITE" id="PS00560">
    <property type="entry name" value="CARBOXYPEPT_SER_HIS"/>
    <property type="match status" value="1"/>
</dbReference>
<name>A0A2P6RP69_ROSCH</name>
<evidence type="ECO:0000313" key="10">
    <source>
        <dbReference type="Proteomes" id="UP000238479"/>
    </source>
</evidence>
<organism evidence="9 10">
    <name type="scientific">Rosa chinensis</name>
    <name type="common">China rose</name>
    <dbReference type="NCBI Taxonomy" id="74649"/>
    <lineage>
        <taxon>Eukaryota</taxon>
        <taxon>Viridiplantae</taxon>
        <taxon>Streptophyta</taxon>
        <taxon>Embryophyta</taxon>
        <taxon>Tracheophyta</taxon>
        <taxon>Spermatophyta</taxon>
        <taxon>Magnoliopsida</taxon>
        <taxon>eudicotyledons</taxon>
        <taxon>Gunneridae</taxon>
        <taxon>Pentapetalae</taxon>
        <taxon>rosids</taxon>
        <taxon>fabids</taxon>
        <taxon>Rosales</taxon>
        <taxon>Rosaceae</taxon>
        <taxon>Rosoideae</taxon>
        <taxon>Rosoideae incertae sedis</taxon>
        <taxon>Rosa</taxon>
    </lineage>
</organism>
<evidence type="ECO:0000256" key="1">
    <source>
        <dbReference type="ARBA" id="ARBA00004613"/>
    </source>
</evidence>
<keyword evidence="4" id="KW-0645">Protease</keyword>
<evidence type="ECO:0000256" key="6">
    <source>
        <dbReference type="ARBA" id="ARBA00022801"/>
    </source>
</evidence>
<dbReference type="PANTHER" id="PTHR11802">
    <property type="entry name" value="SERINE PROTEASE FAMILY S10 SERINE CARBOXYPEPTIDASE"/>
    <property type="match status" value="1"/>
</dbReference>